<organism evidence="2 3">
    <name type="scientific">Plasmodium vivax (strain Brazil I)</name>
    <dbReference type="NCBI Taxonomy" id="1033975"/>
    <lineage>
        <taxon>Eukaryota</taxon>
        <taxon>Sar</taxon>
        <taxon>Alveolata</taxon>
        <taxon>Apicomplexa</taxon>
        <taxon>Aconoidasida</taxon>
        <taxon>Haemosporida</taxon>
        <taxon>Plasmodiidae</taxon>
        <taxon>Plasmodium</taxon>
        <taxon>Plasmodium (Plasmodium)</taxon>
    </lineage>
</organism>
<feature type="region of interest" description="Disordered" evidence="1">
    <location>
        <begin position="276"/>
        <end position="496"/>
    </location>
</feature>
<feature type="region of interest" description="Disordered" evidence="1">
    <location>
        <begin position="871"/>
        <end position="896"/>
    </location>
</feature>
<feature type="compositionally biased region" description="Polar residues" evidence="1">
    <location>
        <begin position="276"/>
        <end position="290"/>
    </location>
</feature>
<feature type="compositionally biased region" description="Basic and acidic residues" evidence="1">
    <location>
        <begin position="201"/>
        <end position="214"/>
    </location>
</feature>
<evidence type="ECO:0000313" key="3">
    <source>
        <dbReference type="Proteomes" id="UP000053327"/>
    </source>
</evidence>
<dbReference type="EMBL" id="KQ234770">
    <property type="protein sequence ID" value="KMZ88141.1"/>
    <property type="molecule type" value="Genomic_DNA"/>
</dbReference>
<evidence type="ECO:0000256" key="1">
    <source>
        <dbReference type="SAM" id="MobiDB-lite"/>
    </source>
</evidence>
<feature type="compositionally biased region" description="Basic and acidic residues" evidence="1">
    <location>
        <begin position="450"/>
        <end position="474"/>
    </location>
</feature>
<gene>
    <name evidence="2" type="ORF">PVBG_02602</name>
</gene>
<feature type="compositionally biased region" description="Basic and acidic residues" evidence="1">
    <location>
        <begin position="74"/>
        <end position="85"/>
    </location>
</feature>
<dbReference type="OrthoDB" id="366327at2759"/>
<accession>A0A0J9SZC2</accession>
<feature type="region of interest" description="Disordered" evidence="1">
    <location>
        <begin position="639"/>
        <end position="674"/>
    </location>
</feature>
<feature type="compositionally biased region" description="Basic and acidic residues" evidence="1">
    <location>
        <begin position="826"/>
        <end position="849"/>
    </location>
</feature>
<feature type="region of interest" description="Disordered" evidence="1">
    <location>
        <begin position="524"/>
        <end position="565"/>
    </location>
</feature>
<feature type="compositionally biased region" description="Acidic residues" evidence="1">
    <location>
        <begin position="752"/>
        <end position="774"/>
    </location>
</feature>
<feature type="compositionally biased region" description="Low complexity" evidence="1">
    <location>
        <begin position="357"/>
        <end position="436"/>
    </location>
</feature>
<dbReference type="AlphaFoldDB" id="A0A0J9SZC2"/>
<feature type="region of interest" description="Disordered" evidence="1">
    <location>
        <begin position="704"/>
        <end position="731"/>
    </location>
</feature>
<proteinExistence type="predicted"/>
<evidence type="ECO:0000313" key="2">
    <source>
        <dbReference type="EMBL" id="KMZ88141.1"/>
    </source>
</evidence>
<feature type="region of interest" description="Disordered" evidence="1">
    <location>
        <begin position="201"/>
        <end position="262"/>
    </location>
</feature>
<feature type="compositionally biased region" description="Basic and acidic residues" evidence="1">
    <location>
        <begin position="871"/>
        <end position="895"/>
    </location>
</feature>
<feature type="region of interest" description="Disordered" evidence="1">
    <location>
        <begin position="1050"/>
        <end position="1073"/>
    </location>
</feature>
<name>A0A0J9SZC2_PLAV1</name>
<sequence length="1091" mass="117226">MSAKPPPAFLKKGGPPLPKSVKPFGKPPVKPPFLLKHKGKPPAALLKGKSEETVDSAPSGRSSLSEQNAPGGEDPPKENALEIRSKAIKPKIKVPELKFKWKEGKAKVKPPPKVTPLGGKAAALSDAQSEEDSPLSEAHLVKPAKPMMKPSKLMMKPSKPMMKPAKTMVKPSQPIKSGALEFVKAPKGVKPKVSLSDLKLKGLGEKGKAEKGETGRSSIPVGLASQSGVEATGVEEAEQTEIGKGEPNDSGSLGGRDETGRIKRVMHMSKYIDSGNVVNQLRGQGGNATQVVKVKGGGGPTGSSPGDAGKGKLPPPSFAKYKEKKSNSIAKEENEEVVQKCSASFSGEVTKGGGRTLKGLPAKGLPLKGLPLKESPSKGSPPKGLPLKGLPLKESPSKGSPPKGLPLKGLPLKESPSKGSPPKGLPLKGLPLKGSPPNGPPPSSTANAPKEGEPNKPADTHERTHERTNERTDGPRVMVGVSDAAGKQTVGPLSTSRTSTLMQDTHYLNAFSRLDGNYVGKVTGPASPIDCSDKKPQRRGGQKDLEQMTPRGGRPPSVYPPSATVGEYPPSAAVGEYPHGGNFLPFFNYNSEVFRGGMGTGCPMFFPPGWYYLPMGTHGDSGWVGPAEVAAGQVDADRLTTYGEQTGRANERGKKKRGSRAGNPTVGGGRRQSDTLIAAGHLKPLQFREGVEWSSEEEKYLNADVTMEEERRERKKKERRGRGRGVGGSIGDSKWYEIERRLNNCRGVIQESEAEGEAEDEAEYEAGAGQEDEANPSYYTDCSEAADSCGEDTKYVDGVRSEGHYEGDTDCGEEAGGKRSLTKNGQRRDDQRRNGRRRTPLEESHPFDDDSIYKNYKVGYLREGRKWANEGLRRGGGEAPFKKTPHEEVPRETPLKKTHRERLNRIAHLFLPKNKKHENAFDLSLSFSQISEGDKDDIIRMLFACRDLERLIEEQHCVLDMLENDLREVNASLKMPPSWSNFNHFEVLQESILQSEGGQGVPLNNTPFFIKGKVALIPKNLDSFFDKAAVAATKANAAKAANAANAANVAGAPPSGAYSQPEGPPSNSKYMPKFAKAKVKPKVSLLLKRGA</sequence>
<feature type="compositionally biased region" description="Polar residues" evidence="1">
    <location>
        <begin position="59"/>
        <end position="68"/>
    </location>
</feature>
<feature type="compositionally biased region" description="Low complexity" evidence="1">
    <location>
        <begin position="143"/>
        <end position="166"/>
    </location>
</feature>
<feature type="compositionally biased region" description="Basic residues" evidence="1">
    <location>
        <begin position="713"/>
        <end position="723"/>
    </location>
</feature>
<protein>
    <submittedName>
        <fullName evidence="2">Uncharacterized protein</fullName>
    </submittedName>
</protein>
<feature type="region of interest" description="Disordered" evidence="1">
    <location>
        <begin position="752"/>
        <end position="783"/>
    </location>
</feature>
<reference evidence="2 3" key="1">
    <citation type="submission" date="2011-08" db="EMBL/GenBank/DDBJ databases">
        <title>The Genome Sequence of Plasmodium vivax Brazil I.</title>
        <authorList>
            <consortium name="The Broad Institute Genome Sequencing Platform"/>
            <consortium name="The Broad Institute Genome Sequencing Center for Infectious Disease"/>
            <person name="Neafsey D."/>
            <person name="Carlton J."/>
            <person name="Barnwell J."/>
            <person name="Collins W."/>
            <person name="Escalante A."/>
            <person name="Mullikin J."/>
            <person name="Saul A."/>
            <person name="Guigo R."/>
            <person name="Camara F."/>
            <person name="Young S.K."/>
            <person name="Zeng Q."/>
            <person name="Gargeya S."/>
            <person name="Fitzgerald M."/>
            <person name="Haas B."/>
            <person name="Abouelleil A."/>
            <person name="Alvarado L."/>
            <person name="Arachchi H.M."/>
            <person name="Berlin A."/>
            <person name="Brown A."/>
            <person name="Chapman S.B."/>
            <person name="Chen Z."/>
            <person name="Dunbar C."/>
            <person name="Freedman E."/>
            <person name="Gearin G."/>
            <person name="Gellesch M."/>
            <person name="Goldberg J."/>
            <person name="Griggs A."/>
            <person name="Gujja S."/>
            <person name="Heiman D."/>
            <person name="Howarth C."/>
            <person name="Larson L."/>
            <person name="Lui A."/>
            <person name="MacDonald P.J.P."/>
            <person name="Montmayeur A."/>
            <person name="Murphy C."/>
            <person name="Neiman D."/>
            <person name="Pearson M."/>
            <person name="Priest M."/>
            <person name="Roberts A."/>
            <person name="Saif S."/>
            <person name="Shea T."/>
            <person name="Shenoy N."/>
            <person name="Sisk P."/>
            <person name="Stolte C."/>
            <person name="Sykes S."/>
            <person name="Wortman J."/>
            <person name="Nusbaum C."/>
            <person name="Birren B."/>
        </authorList>
    </citation>
    <scope>NUCLEOTIDE SEQUENCE [LARGE SCALE GENOMIC DNA]</scope>
    <source>
        <strain evidence="2 3">Brazil I</strain>
    </source>
</reference>
<feature type="compositionally biased region" description="Basic and acidic residues" evidence="1">
    <location>
        <begin position="531"/>
        <end position="546"/>
    </location>
</feature>
<feature type="region of interest" description="Disordered" evidence="1">
    <location>
        <begin position="1"/>
        <end position="86"/>
    </location>
</feature>
<feature type="compositionally biased region" description="Basic and acidic residues" evidence="1">
    <location>
        <begin position="320"/>
        <end position="332"/>
    </location>
</feature>
<feature type="region of interest" description="Disordered" evidence="1">
    <location>
        <begin position="103"/>
        <end position="173"/>
    </location>
</feature>
<dbReference type="Proteomes" id="UP000053327">
    <property type="component" value="Unassembled WGS sequence"/>
</dbReference>
<feature type="region of interest" description="Disordered" evidence="1">
    <location>
        <begin position="800"/>
        <end position="849"/>
    </location>
</feature>